<gene>
    <name evidence="15" type="ORF">ONB1V03_LOCUS16113</name>
</gene>
<evidence type="ECO:0000256" key="9">
    <source>
        <dbReference type="ARBA" id="ARBA00023163"/>
    </source>
</evidence>
<comment type="similarity">
    <text evidence="2">Belongs to the cyclin family. Cyclin C subfamily.</text>
</comment>
<reference evidence="15" key="1">
    <citation type="submission" date="2020-11" db="EMBL/GenBank/DDBJ databases">
        <authorList>
            <person name="Tran Van P."/>
        </authorList>
    </citation>
    <scope>NUCLEOTIDE SEQUENCE</scope>
</reference>
<dbReference type="GO" id="GO:0051301">
    <property type="term" value="P:cell division"/>
    <property type="evidence" value="ECO:0007669"/>
    <property type="project" value="UniProtKB-KW"/>
</dbReference>
<feature type="region of interest" description="Disordered" evidence="13">
    <location>
        <begin position="326"/>
        <end position="518"/>
    </location>
</feature>
<evidence type="ECO:0000256" key="7">
    <source>
        <dbReference type="ARBA" id="ARBA00023015"/>
    </source>
</evidence>
<evidence type="ECO:0000256" key="13">
    <source>
        <dbReference type="SAM" id="MobiDB-lite"/>
    </source>
</evidence>
<evidence type="ECO:0000256" key="5">
    <source>
        <dbReference type="ARBA" id="ARBA00022618"/>
    </source>
</evidence>
<evidence type="ECO:0000256" key="11">
    <source>
        <dbReference type="ARBA" id="ARBA00023306"/>
    </source>
</evidence>
<evidence type="ECO:0000256" key="6">
    <source>
        <dbReference type="ARBA" id="ARBA00022843"/>
    </source>
</evidence>
<dbReference type="InterPro" id="IPR013763">
    <property type="entry name" value="Cyclin-like_dom"/>
</dbReference>
<feature type="compositionally biased region" description="Polar residues" evidence="13">
    <location>
        <begin position="561"/>
        <end position="579"/>
    </location>
</feature>
<proteinExistence type="inferred from homology"/>
<evidence type="ECO:0000313" key="15">
    <source>
        <dbReference type="EMBL" id="CAD7659518.1"/>
    </source>
</evidence>
<feature type="region of interest" description="Disordered" evidence="13">
    <location>
        <begin position="561"/>
        <end position="616"/>
    </location>
</feature>
<accession>A0A7R9MFY7</accession>
<dbReference type="InterPro" id="IPR036915">
    <property type="entry name" value="Cyclin-like_sf"/>
</dbReference>
<dbReference type="SMART" id="SM00385">
    <property type="entry name" value="CYCLIN"/>
    <property type="match status" value="2"/>
</dbReference>
<feature type="domain" description="Cyclin-like" evidence="14">
    <location>
        <begin position="103"/>
        <end position="208"/>
    </location>
</feature>
<keyword evidence="16" id="KW-1185">Reference proteome</keyword>
<dbReference type="FunFam" id="1.10.472.10:FF:000009">
    <property type="entry name" value="cyclin-T2 isoform X1"/>
    <property type="match status" value="1"/>
</dbReference>
<dbReference type="Pfam" id="PF00134">
    <property type="entry name" value="Cyclin_N"/>
    <property type="match status" value="1"/>
</dbReference>
<dbReference type="InterPro" id="IPR006671">
    <property type="entry name" value="Cyclin_N"/>
</dbReference>
<keyword evidence="11" id="KW-0131">Cell cycle</keyword>
<dbReference type="Pfam" id="PF21797">
    <property type="entry name" value="CycT2-like_C"/>
    <property type="match status" value="1"/>
</dbReference>
<evidence type="ECO:0000256" key="2">
    <source>
        <dbReference type="ARBA" id="ARBA00008638"/>
    </source>
</evidence>
<feature type="compositionally biased region" description="Polar residues" evidence="13">
    <location>
        <begin position="403"/>
        <end position="413"/>
    </location>
</feature>
<comment type="subcellular location">
    <subcellularLocation>
        <location evidence="1">Nucleus</location>
    </subcellularLocation>
</comment>
<organism evidence="15">
    <name type="scientific">Oppiella nova</name>
    <dbReference type="NCBI Taxonomy" id="334625"/>
    <lineage>
        <taxon>Eukaryota</taxon>
        <taxon>Metazoa</taxon>
        <taxon>Ecdysozoa</taxon>
        <taxon>Arthropoda</taxon>
        <taxon>Chelicerata</taxon>
        <taxon>Arachnida</taxon>
        <taxon>Acari</taxon>
        <taxon>Acariformes</taxon>
        <taxon>Sarcoptiformes</taxon>
        <taxon>Oribatida</taxon>
        <taxon>Brachypylina</taxon>
        <taxon>Oppioidea</taxon>
        <taxon>Oppiidae</taxon>
        <taxon>Oppiella</taxon>
    </lineage>
</organism>
<dbReference type="Proteomes" id="UP000728032">
    <property type="component" value="Unassembled WGS sequence"/>
</dbReference>
<evidence type="ECO:0000256" key="3">
    <source>
        <dbReference type="ARBA" id="ARBA00022499"/>
    </source>
</evidence>
<sequence length="712" mass="79746">MSGSSGDFGDAQSQGVDKWWTVVRNVVYECDSEVSAILVIPSLLPNCDSEEVSEVLATDRSSSEVMAGSDRWYFDREVLANTPSRRCGIDSDKELSYRQQAANLIQDMGQRLRVSVHTNRSQLCINTAIVYMHRFYTFHSFTKFHRNSISSCALFLAAKVEEQPRKLEHVIKVSHMCLHRDIPALDFKSEAYKEQAMELVFNENLMLQTLGFDIAVEHPHTSVVNCCQLVRASKDLAQTSYFMATNSLHLTTMCLQHKPTVVACVCIHLACKWSRWEIPRSSEGKDWFYYVDTSVTLDLLEQLTSEFLAILDKCPSRLKRKVISGTEAAGASTSGSHHNSSLNKSIDEKRSSMHIKEENKSSTVHKSSSHHSTERSDKTSAMNSSVSRRSPPTSPLTKKLKTEQTCHTSSQPLSKPPVSMTYAAYRERKEKANTQPDCPKQQPILPNKSSTHKPNRDIVSNPQKERISPKQQIITDRQRQSDERHRLKPKNSDYLFESSSRPAVTAKPISIPTNQKPNNITEDFYDNLLNKPSNFNSIFATGDGDDSLDFKRDVVSNLQMEFSDNSNQSTDGLNLSSFPSDFMNDSSDSKKSLNNNNNNNNSNNNSKSQPNLETKPTSFMSIFSTPIATTQTITPITAATTAQKSDNPKANIPSKYSDVLSRIPPMLSPLHTAVKSAVDMEMIPKLEKPFSSHSSALTHPKNNINLNSELDS</sequence>
<feature type="non-terminal residue" evidence="15">
    <location>
        <position position="712"/>
    </location>
</feature>
<feature type="region of interest" description="Disordered" evidence="13">
    <location>
        <begin position="691"/>
        <end position="712"/>
    </location>
</feature>
<dbReference type="PANTHER" id="PTHR10026">
    <property type="entry name" value="CYCLIN"/>
    <property type="match status" value="1"/>
</dbReference>
<name>A0A7R9MFY7_9ACAR</name>
<keyword evidence="3" id="KW-1017">Isopeptide bond</keyword>
<protein>
    <recommendedName>
        <fullName evidence="14">Cyclin-like domain-containing protein</fullName>
    </recommendedName>
</protein>
<dbReference type="EMBL" id="CAJPVJ010017592">
    <property type="protein sequence ID" value="CAG2176680.1"/>
    <property type="molecule type" value="Genomic_DNA"/>
</dbReference>
<dbReference type="InterPro" id="IPR043198">
    <property type="entry name" value="Cyclin/Ssn8"/>
</dbReference>
<dbReference type="AlphaFoldDB" id="A0A7R9MFY7"/>
<feature type="compositionally biased region" description="Basic and acidic residues" evidence="13">
    <location>
        <begin position="476"/>
        <end position="485"/>
    </location>
</feature>
<evidence type="ECO:0000313" key="16">
    <source>
        <dbReference type="Proteomes" id="UP000728032"/>
    </source>
</evidence>
<evidence type="ECO:0000256" key="1">
    <source>
        <dbReference type="ARBA" id="ARBA00004123"/>
    </source>
</evidence>
<dbReference type="SUPFAM" id="SSF47954">
    <property type="entry name" value="Cyclin-like"/>
    <property type="match status" value="2"/>
</dbReference>
<feature type="compositionally biased region" description="Polar residues" evidence="13">
    <location>
        <begin position="331"/>
        <end position="344"/>
    </location>
</feature>
<evidence type="ECO:0000256" key="4">
    <source>
        <dbReference type="ARBA" id="ARBA00022553"/>
    </source>
</evidence>
<keyword evidence="6" id="KW-0832">Ubl conjugation</keyword>
<dbReference type="Gene3D" id="1.10.472.10">
    <property type="entry name" value="Cyclin-like"/>
    <property type="match status" value="2"/>
</dbReference>
<dbReference type="CDD" id="cd20538">
    <property type="entry name" value="CYCLIN_CCNT_rpt1"/>
    <property type="match status" value="1"/>
</dbReference>
<keyword evidence="5" id="KW-0132">Cell division</keyword>
<keyword evidence="9" id="KW-0804">Transcription</keyword>
<dbReference type="FunFam" id="1.10.472.10:FF:000004">
    <property type="entry name" value="Cyclin T2"/>
    <property type="match status" value="1"/>
</dbReference>
<evidence type="ECO:0000259" key="14">
    <source>
        <dbReference type="SMART" id="SM00385"/>
    </source>
</evidence>
<evidence type="ECO:0000256" key="12">
    <source>
        <dbReference type="RuleBase" id="RU000383"/>
    </source>
</evidence>
<dbReference type="EMBL" id="OC932417">
    <property type="protein sequence ID" value="CAD7659518.1"/>
    <property type="molecule type" value="Genomic_DNA"/>
</dbReference>
<keyword evidence="7" id="KW-0805">Transcription regulation</keyword>
<evidence type="ECO:0000256" key="8">
    <source>
        <dbReference type="ARBA" id="ARBA00023127"/>
    </source>
</evidence>
<dbReference type="GO" id="GO:0006357">
    <property type="term" value="P:regulation of transcription by RNA polymerase II"/>
    <property type="evidence" value="ECO:0007669"/>
    <property type="project" value="InterPro"/>
</dbReference>
<keyword evidence="8 12" id="KW-0195">Cyclin</keyword>
<feature type="domain" description="Cyclin-like" evidence="14">
    <location>
        <begin position="221"/>
        <end position="306"/>
    </location>
</feature>
<dbReference type="GO" id="GO:0016538">
    <property type="term" value="F:cyclin-dependent protein serine/threonine kinase regulator activity"/>
    <property type="evidence" value="ECO:0007669"/>
    <property type="project" value="InterPro"/>
</dbReference>
<feature type="compositionally biased region" description="Low complexity" evidence="13">
    <location>
        <begin position="592"/>
        <end position="608"/>
    </location>
</feature>
<keyword evidence="10" id="KW-0539">Nucleus</keyword>
<dbReference type="GO" id="GO:0005634">
    <property type="term" value="C:nucleus"/>
    <property type="evidence" value="ECO:0007669"/>
    <property type="project" value="UniProtKB-SubCell"/>
</dbReference>
<feature type="compositionally biased region" description="Basic and acidic residues" evidence="13">
    <location>
        <begin position="345"/>
        <end position="360"/>
    </location>
</feature>
<evidence type="ECO:0000256" key="10">
    <source>
        <dbReference type="ARBA" id="ARBA00023242"/>
    </source>
</evidence>
<dbReference type="OrthoDB" id="25002at2759"/>
<keyword evidence="4" id="KW-0597">Phosphoprotein</keyword>